<feature type="domain" description="TFA2 Winged helix" evidence="2">
    <location>
        <begin position="161"/>
        <end position="217"/>
    </location>
</feature>
<dbReference type="AlphaFoldDB" id="A0ABD3MHJ1"/>
<sequence>MAGTNTYGFDFLRAEHNLPNSNNGSNDNDYSSAAAAAAAYHRSESTTSATSTSIPNVSHKSNLEKQADILLFLKHHRSSGCLPPSVIYKSLGIDLTGSGENNGGGGGGDDGNNSNSNNCTPSLVSMLLSNPKIKVEEIPDPENPNLTMYQFGYRAKFSMVHDKATLLAQINRMKNGIKASELVDAYDNVEKDIQKLITSGEVLGVYNPEEKDKILFPRGESFLVELDGCISLIEEMAPPPPAAPAPAPAVLPPPPLPATAAAKSEDATTTDPIEKAIMNTLNNAANASTDTTTTTPVTSTVATAALPKPKPHSSSRYIHTDIDPQPQIRRGEAIRIGGEWFRISSQIIPHLPLEKQPPRAQAPLSVVSLKELSKKNEVEGYCYKFNATTIPLDGMLNEGSVGRENLIKAKVARERLQTIIASGGSVVIGGGVGGESSGSIGSGAGVVGRSVITGKSSATLLSSLATEKSPSMLAVSRPRWAGWVEQQQEQQEGVVLAFGGTRKLPTAKIHVRRPGDRGGQAGGIGSPSTVRGVGGGGNNPRLMDADAIKAAVEYAKKAASDPSLSYTHAIRHGCTKDVREMYLETLSLVPTSESELHKALLEHKLIEPGEKLSRPRMKRKNNVDNDGKPQKRRYYERKNMRRTNTHLDGTEIGAMLALAAEKQARGKSVGDGGM</sequence>
<dbReference type="EMBL" id="JALLBG020000148">
    <property type="protein sequence ID" value="KAL3761617.1"/>
    <property type="molecule type" value="Genomic_DNA"/>
</dbReference>
<organism evidence="3 4">
    <name type="scientific">Discostella pseudostelligera</name>
    <dbReference type="NCBI Taxonomy" id="259834"/>
    <lineage>
        <taxon>Eukaryota</taxon>
        <taxon>Sar</taxon>
        <taxon>Stramenopiles</taxon>
        <taxon>Ochrophyta</taxon>
        <taxon>Bacillariophyta</taxon>
        <taxon>Coscinodiscophyceae</taxon>
        <taxon>Thalassiosirophycidae</taxon>
        <taxon>Stephanodiscales</taxon>
        <taxon>Stephanodiscaceae</taxon>
        <taxon>Discostella</taxon>
    </lineage>
</organism>
<dbReference type="InterPro" id="IPR016656">
    <property type="entry name" value="TFIIE-bsu"/>
</dbReference>
<evidence type="ECO:0000313" key="3">
    <source>
        <dbReference type="EMBL" id="KAL3761617.1"/>
    </source>
</evidence>
<reference evidence="3 4" key="1">
    <citation type="submission" date="2024-10" db="EMBL/GenBank/DDBJ databases">
        <title>Updated reference genomes for cyclostephanoid diatoms.</title>
        <authorList>
            <person name="Roberts W.R."/>
            <person name="Alverson A.J."/>
        </authorList>
    </citation>
    <scope>NUCLEOTIDE SEQUENCE [LARGE SCALE GENOMIC DNA]</scope>
    <source>
        <strain evidence="3 4">AJA232-27</strain>
    </source>
</reference>
<keyword evidence="4" id="KW-1185">Reference proteome</keyword>
<dbReference type="Proteomes" id="UP001530293">
    <property type="component" value="Unassembled WGS sequence"/>
</dbReference>
<proteinExistence type="predicted"/>
<gene>
    <name evidence="3" type="ORF">ACHAWU_000104</name>
</gene>
<name>A0ABD3MHJ1_9STRA</name>
<protein>
    <recommendedName>
        <fullName evidence="2">TFA2 Winged helix domain-containing protein</fullName>
    </recommendedName>
</protein>
<comment type="caution">
    <text evidence="3">The sequence shown here is derived from an EMBL/GenBank/DDBJ whole genome shotgun (WGS) entry which is preliminary data.</text>
</comment>
<evidence type="ECO:0000256" key="1">
    <source>
        <dbReference type="SAM" id="MobiDB-lite"/>
    </source>
</evidence>
<feature type="region of interest" description="Disordered" evidence="1">
    <location>
        <begin position="610"/>
        <end position="635"/>
    </location>
</feature>
<dbReference type="PANTHER" id="PTHR12716">
    <property type="entry name" value="TRANSCRIPTION INITIATION FACTOR IIE, BETA SUBUNIT"/>
    <property type="match status" value="1"/>
</dbReference>
<dbReference type="Pfam" id="PF18121">
    <property type="entry name" value="TFA2_Winged_2"/>
    <property type="match status" value="1"/>
</dbReference>
<dbReference type="InterPro" id="IPR040501">
    <property type="entry name" value="TFA2_Winged_2"/>
</dbReference>
<evidence type="ECO:0000313" key="4">
    <source>
        <dbReference type="Proteomes" id="UP001530293"/>
    </source>
</evidence>
<feature type="region of interest" description="Disordered" evidence="1">
    <location>
        <begin position="511"/>
        <end position="536"/>
    </location>
</feature>
<evidence type="ECO:0000259" key="2">
    <source>
        <dbReference type="Pfam" id="PF18121"/>
    </source>
</evidence>
<accession>A0ABD3MHJ1</accession>
<dbReference type="PANTHER" id="PTHR12716:SF8">
    <property type="entry name" value="TRANSCRIPTION INITIATION FACTOR IIE SUBUNIT BETA"/>
    <property type="match status" value="1"/>
</dbReference>